<dbReference type="EMBL" id="JAFBFC010000001">
    <property type="protein sequence ID" value="MBM7701753.1"/>
    <property type="molecule type" value="Genomic_DNA"/>
</dbReference>
<feature type="active site" evidence="1">
    <location>
        <position position="279"/>
    </location>
</feature>
<dbReference type="InterPro" id="IPR008269">
    <property type="entry name" value="Lon_proteolytic"/>
</dbReference>
<gene>
    <name evidence="4" type="ORF">JOC83_000579</name>
</gene>
<dbReference type="RefSeq" id="WP_275580391.1">
    <property type="nucleotide sequence ID" value="NZ_JAFBFC010000001.1"/>
</dbReference>
<dbReference type="PROSITE" id="PS50106">
    <property type="entry name" value="PDZ"/>
    <property type="match status" value="1"/>
</dbReference>
<dbReference type="InterPro" id="IPR020568">
    <property type="entry name" value="Ribosomal_Su5_D2-typ_SF"/>
</dbReference>
<dbReference type="Proteomes" id="UP000809829">
    <property type="component" value="Unassembled WGS sequence"/>
</dbReference>
<dbReference type="Gene3D" id="2.30.42.10">
    <property type="match status" value="1"/>
</dbReference>
<reference evidence="4 5" key="1">
    <citation type="submission" date="2021-01" db="EMBL/GenBank/DDBJ databases">
        <title>Genomic Encyclopedia of Type Strains, Phase IV (KMG-IV): sequencing the most valuable type-strain genomes for metagenomic binning, comparative biology and taxonomic classification.</title>
        <authorList>
            <person name="Goeker M."/>
        </authorList>
    </citation>
    <scope>NUCLEOTIDE SEQUENCE [LARGE SCALE GENOMIC DNA]</scope>
    <source>
        <strain evidence="4 5">DSM 104297</strain>
    </source>
</reference>
<keyword evidence="5" id="KW-1185">Reference proteome</keyword>
<evidence type="ECO:0000259" key="3">
    <source>
        <dbReference type="PROSITE" id="PS51786"/>
    </source>
</evidence>
<evidence type="ECO:0000313" key="4">
    <source>
        <dbReference type="EMBL" id="MBM7701753.1"/>
    </source>
</evidence>
<dbReference type="Pfam" id="PF05362">
    <property type="entry name" value="Lon_C"/>
    <property type="match status" value="1"/>
</dbReference>
<feature type="active site" evidence="1">
    <location>
        <position position="234"/>
    </location>
</feature>
<proteinExistence type="inferred from homology"/>
<dbReference type="NCBIfam" id="NF041438">
    <property type="entry name" value="SepM_fam_S16"/>
    <property type="match status" value="1"/>
</dbReference>
<keyword evidence="1" id="KW-0720">Serine protease</keyword>
<evidence type="ECO:0000313" key="5">
    <source>
        <dbReference type="Proteomes" id="UP000809829"/>
    </source>
</evidence>
<keyword evidence="1" id="KW-0378">Hydrolase</keyword>
<dbReference type="InterPro" id="IPR036034">
    <property type="entry name" value="PDZ_sf"/>
</dbReference>
<dbReference type="PROSITE" id="PS51786">
    <property type="entry name" value="LON_PROTEOLYTIC"/>
    <property type="match status" value="1"/>
</dbReference>
<dbReference type="Gene3D" id="3.30.230.10">
    <property type="match status" value="1"/>
</dbReference>
<dbReference type="SUPFAM" id="SSF50156">
    <property type="entry name" value="PDZ domain-like"/>
    <property type="match status" value="1"/>
</dbReference>
<feature type="domain" description="PDZ" evidence="2">
    <location>
        <begin position="111"/>
        <end position="160"/>
    </location>
</feature>
<evidence type="ECO:0000256" key="1">
    <source>
        <dbReference type="PROSITE-ProRule" id="PRU01122"/>
    </source>
</evidence>
<dbReference type="InterPro" id="IPR001478">
    <property type="entry name" value="PDZ"/>
</dbReference>
<comment type="caution">
    <text evidence="4">The sequence shown here is derived from an EMBL/GenBank/DDBJ whole genome shotgun (WGS) entry which is preliminary data.</text>
</comment>
<comment type="similarity">
    <text evidence="1">Belongs to the peptidase S16 family.</text>
</comment>
<dbReference type="InterPro" id="IPR027065">
    <property type="entry name" value="Lon_Prtase"/>
</dbReference>
<protein>
    <recommendedName>
        <fullName evidence="1">endopeptidase La</fullName>
        <ecNumber evidence="1">3.4.21.53</ecNumber>
    </recommendedName>
</protein>
<dbReference type="SUPFAM" id="SSF54211">
    <property type="entry name" value="Ribosomal protein S5 domain 2-like"/>
    <property type="match status" value="1"/>
</dbReference>
<organism evidence="4 5">
    <name type="scientific">Priestia iocasae</name>
    <dbReference type="NCBI Taxonomy" id="2291674"/>
    <lineage>
        <taxon>Bacteria</taxon>
        <taxon>Bacillati</taxon>
        <taxon>Bacillota</taxon>
        <taxon>Bacilli</taxon>
        <taxon>Bacillales</taxon>
        <taxon>Bacillaceae</taxon>
        <taxon>Priestia</taxon>
    </lineage>
</organism>
<dbReference type="Pfam" id="PF13180">
    <property type="entry name" value="PDZ_2"/>
    <property type="match status" value="1"/>
</dbReference>
<sequence length="339" mass="37514">MKSKSYILVFLCGVLLAGGVTFFPLPYYITKPGMAQELAPIVQVDGGYKEEGSFMLTTVRMGKATPLSYVLAQVQDFQHIYPEKEILQEGETDKEYTYRQLHMMETSKESAISVAYKKAGKKISFVNHGVYVMGVVKNMPAENKLEVGDRIVKVDDYEIKEDQDLISYVSKKKEGDSVTITFDREGKKQIETLGVEAFPGQEKRVGLGISLITDRELMVKPDIQMETDKIGGPSAGLMFSLEIYNQLVKQDMTGGYEIAGTGTLDDQGKVGRIGGIQQKVVAADQSGADIFFAPNEEGDENSNYNEAVKAGKEIKTKMKIVPVDTFDDAVSYLETLTKK</sequence>
<evidence type="ECO:0000259" key="2">
    <source>
        <dbReference type="PROSITE" id="PS50106"/>
    </source>
</evidence>
<dbReference type="SMART" id="SM00228">
    <property type="entry name" value="PDZ"/>
    <property type="match status" value="1"/>
</dbReference>
<dbReference type="EC" id="3.4.21.53" evidence="1"/>
<dbReference type="InterPro" id="IPR014721">
    <property type="entry name" value="Ribsml_uS5_D2-typ_fold_subgr"/>
</dbReference>
<feature type="domain" description="Lon proteolytic" evidence="3">
    <location>
        <begin position="230"/>
        <end position="336"/>
    </location>
</feature>
<comment type="catalytic activity">
    <reaction evidence="1">
        <text>Hydrolysis of proteins in presence of ATP.</text>
        <dbReference type="EC" id="3.4.21.53"/>
    </reaction>
</comment>
<keyword evidence="1" id="KW-0645">Protease</keyword>
<accession>A0ABS2QR06</accession>
<dbReference type="PANTHER" id="PTHR10046">
    <property type="entry name" value="ATP DEPENDENT LON PROTEASE FAMILY MEMBER"/>
    <property type="match status" value="1"/>
</dbReference>
<name>A0ABS2QR06_9BACI</name>